<dbReference type="RefSeq" id="WP_160173879.1">
    <property type="nucleotide sequence ID" value="NZ_JACEIP010000031.1"/>
</dbReference>
<gene>
    <name evidence="1" type="ORF">H1164_15090</name>
</gene>
<dbReference type="Proteomes" id="UP000530514">
    <property type="component" value="Unassembled WGS sequence"/>
</dbReference>
<reference evidence="1 2" key="1">
    <citation type="submission" date="2020-07" db="EMBL/GenBank/DDBJ databases">
        <authorList>
            <person name="Feng H."/>
        </authorList>
    </citation>
    <scope>NUCLEOTIDE SEQUENCE [LARGE SCALE GENOMIC DNA]</scope>
    <source>
        <strain evidence="2">s-11</strain>
    </source>
</reference>
<dbReference type="EMBL" id="JACEIP010000031">
    <property type="protein sequence ID" value="MBA4544187.1"/>
    <property type="molecule type" value="Genomic_DNA"/>
</dbReference>
<dbReference type="AlphaFoldDB" id="A0A7W1XCL1"/>
<keyword evidence="2" id="KW-1185">Reference proteome</keyword>
<accession>A0A7W1XCL1</accession>
<comment type="caution">
    <text evidence="1">The sequence shown here is derived from an EMBL/GenBank/DDBJ whole genome shotgun (WGS) entry which is preliminary data.</text>
</comment>
<evidence type="ECO:0000313" key="1">
    <source>
        <dbReference type="EMBL" id="MBA4544187.1"/>
    </source>
</evidence>
<proteinExistence type="predicted"/>
<sequence>MRINVAAWRKLNWGQKYTMILIAYFYWQTIWQARRKNRTSAATVARFK</sequence>
<evidence type="ECO:0000313" key="2">
    <source>
        <dbReference type="Proteomes" id="UP000530514"/>
    </source>
</evidence>
<name>A0A7W1XCL1_9BACL</name>
<protein>
    <submittedName>
        <fullName evidence="1">Uncharacterized protein</fullName>
    </submittedName>
</protein>
<organism evidence="1 2">
    <name type="scientific">Thermoactinomyces daqus</name>
    <dbReference type="NCBI Taxonomy" id="1329516"/>
    <lineage>
        <taxon>Bacteria</taxon>
        <taxon>Bacillati</taxon>
        <taxon>Bacillota</taxon>
        <taxon>Bacilli</taxon>
        <taxon>Bacillales</taxon>
        <taxon>Thermoactinomycetaceae</taxon>
        <taxon>Thermoactinomyces</taxon>
    </lineage>
</organism>